<feature type="compositionally biased region" description="Polar residues" evidence="1">
    <location>
        <begin position="217"/>
        <end position="226"/>
    </location>
</feature>
<evidence type="ECO:0000256" key="1">
    <source>
        <dbReference type="SAM" id="MobiDB-lite"/>
    </source>
</evidence>
<feature type="region of interest" description="Disordered" evidence="1">
    <location>
        <begin position="215"/>
        <end position="325"/>
    </location>
</feature>
<evidence type="ECO:0000313" key="2">
    <source>
        <dbReference type="EMBL" id="VDM26771.1"/>
    </source>
</evidence>
<keyword evidence="3" id="KW-1185">Reference proteome</keyword>
<organism evidence="3 4">
    <name type="scientific">Toxocara canis</name>
    <name type="common">Canine roundworm</name>
    <dbReference type="NCBI Taxonomy" id="6265"/>
    <lineage>
        <taxon>Eukaryota</taxon>
        <taxon>Metazoa</taxon>
        <taxon>Ecdysozoa</taxon>
        <taxon>Nematoda</taxon>
        <taxon>Chromadorea</taxon>
        <taxon>Rhabditida</taxon>
        <taxon>Spirurina</taxon>
        <taxon>Ascaridomorpha</taxon>
        <taxon>Ascaridoidea</taxon>
        <taxon>Toxocaridae</taxon>
        <taxon>Toxocara</taxon>
    </lineage>
</organism>
<dbReference type="WBParaSite" id="TCNE_0000174901-mRNA-1">
    <property type="protein sequence ID" value="TCNE_0000174901-mRNA-1"/>
    <property type="gene ID" value="TCNE_0000174901"/>
</dbReference>
<dbReference type="EMBL" id="UYWY01001440">
    <property type="protein sequence ID" value="VDM26771.1"/>
    <property type="molecule type" value="Genomic_DNA"/>
</dbReference>
<dbReference type="Proteomes" id="UP000050794">
    <property type="component" value="Unassembled WGS sequence"/>
</dbReference>
<feature type="region of interest" description="Disordered" evidence="1">
    <location>
        <begin position="44"/>
        <end position="70"/>
    </location>
</feature>
<feature type="compositionally biased region" description="Basic and acidic residues" evidence="1">
    <location>
        <begin position="367"/>
        <end position="378"/>
    </location>
</feature>
<feature type="region of interest" description="Disordered" evidence="1">
    <location>
        <begin position="343"/>
        <end position="402"/>
    </location>
</feature>
<gene>
    <name evidence="2" type="ORF">TCNE_LOCUS1750</name>
</gene>
<name>A0A183TZT0_TOXCA</name>
<reference evidence="4" key="1">
    <citation type="submission" date="2016-06" db="UniProtKB">
        <authorList>
            <consortium name="WormBaseParasite"/>
        </authorList>
    </citation>
    <scope>IDENTIFICATION</scope>
</reference>
<feature type="compositionally biased region" description="Polar residues" evidence="1">
    <location>
        <begin position="260"/>
        <end position="269"/>
    </location>
</feature>
<evidence type="ECO:0000313" key="3">
    <source>
        <dbReference type="Proteomes" id="UP000050794"/>
    </source>
</evidence>
<accession>A0A183TZT0</accession>
<feature type="compositionally biased region" description="Basic and acidic residues" evidence="1">
    <location>
        <begin position="315"/>
        <end position="325"/>
    </location>
</feature>
<feature type="compositionally biased region" description="Basic and acidic residues" evidence="1">
    <location>
        <begin position="343"/>
        <end position="354"/>
    </location>
</feature>
<protein>
    <submittedName>
        <fullName evidence="4">Nipped-B protein</fullName>
    </submittedName>
</protein>
<reference evidence="2 3" key="2">
    <citation type="submission" date="2018-11" db="EMBL/GenBank/DDBJ databases">
        <authorList>
            <consortium name="Pathogen Informatics"/>
        </authorList>
    </citation>
    <scope>NUCLEOTIDE SEQUENCE [LARGE SCALE GENOMIC DNA]</scope>
</reference>
<evidence type="ECO:0000313" key="4">
    <source>
        <dbReference type="WBParaSite" id="TCNE_0000174901-mRNA-1"/>
    </source>
</evidence>
<dbReference type="AlphaFoldDB" id="A0A183TZT0"/>
<sequence>MLRQKAQEAARQQQEEMQRRLAYQKEQQLKLQREAHERMLLEQQRLKKEQRKQEEAQRLAEEARKREEEERRELEKVMAVREEQKLVSHLPFPNPFLPHSNCLRVNVHPDMDAQLAQTDTNIAQYLADAVSLIDITDVSLKHTEGESNDLDTNNEPFLVKNILAFNPQAFDVEPPIASTSDEGIPMEILSSELKEETTAHPEEQPTTDGLAVEAESAYTQPSTSVQEEAGKEENCSPNEAPKENTAPAETTPVPPKPKTIQDQDQTQLRKQIVSLGKQPKAQQGRKKKDMVESLYDSLTGYFDPTEGRRRRQRTKTFEEEQHEKKQLELIAQMELAEASDRKIDEGQKEVEHRPGHAGPSGEETGEEEQKPKFFENNKRGRKRQRESITEQPDRPPTPTESKSPVILVISFFEPSAVGKICLKPGITFCHPPTLHSVCFYMRSMTRDFFFKFLQFNCSSSSN</sequence>
<proteinExistence type="predicted"/>